<sequence length="540" mass="62388">MDTSSISTASNSMDTNTNDVRVPPTIDEIYMETIWAREQYEMNPRDRQAASYELHGVESRYDMVRYENPNNLNQALLKFDDELNNPGSSSISAKLKETYNRALSLNSSYVTSSDFRLMFLRSEFFQITKAVIRFCKCLNILVKYFGEISLLRQLLLSDLSKRELKLLKEGSMQLSQSRDSLGRRPLFLLGNCGGNYCPGERDRVGLYLIFQVLAEDVISQQNGLVTIHLISEDVYQGLGGAENIPKMARLYLSIFEACPLRFSAIHFCFPKELIYRLLKPLLLFAIGEMGRKVLKIHSGTSVEWMYSLSSFGVRSDDVPTTYSGTVKTRQHMRWIKVRSAMDKYIEDQATTHVDGDYCFFYASKIKPFPHIQCPEINCVLFHNNGVAWEFPGNIKFRAFLDQAFSDNHEYTKHISNTEEDILNRIIRLALLRHFQFLLHDDINHWYDRLTEPEQLRRYIGFAYRGHLRRCSARRHRNAGDILDAEGKKSKDVSDYDAQDMDLDADATKPTRQQTSIFINMDGNQRNVNRVTNCCMNRISL</sequence>
<evidence type="ECO:0000313" key="2">
    <source>
        <dbReference type="EMBL" id="CAE0729953.1"/>
    </source>
</evidence>
<protein>
    <recommendedName>
        <fullName evidence="3">CRAL-TRIO domain-containing protein</fullName>
    </recommendedName>
</protein>
<evidence type="ECO:0000256" key="1">
    <source>
        <dbReference type="SAM" id="MobiDB-lite"/>
    </source>
</evidence>
<gene>
    <name evidence="2" type="ORF">PAUS00366_LOCUS22738</name>
</gene>
<feature type="region of interest" description="Disordered" evidence="1">
    <location>
        <begin position="1"/>
        <end position="20"/>
    </location>
</feature>
<dbReference type="AlphaFoldDB" id="A0A7S4AXA4"/>
<proteinExistence type="predicted"/>
<name>A0A7S4AXA4_9STRA</name>
<organism evidence="2">
    <name type="scientific">Pseudo-nitzschia australis</name>
    <dbReference type="NCBI Taxonomy" id="44445"/>
    <lineage>
        <taxon>Eukaryota</taxon>
        <taxon>Sar</taxon>
        <taxon>Stramenopiles</taxon>
        <taxon>Ochrophyta</taxon>
        <taxon>Bacillariophyta</taxon>
        <taxon>Bacillariophyceae</taxon>
        <taxon>Bacillariophycidae</taxon>
        <taxon>Bacillariales</taxon>
        <taxon>Bacillariaceae</taxon>
        <taxon>Pseudo-nitzschia</taxon>
    </lineage>
</organism>
<reference evidence="2" key="1">
    <citation type="submission" date="2021-01" db="EMBL/GenBank/DDBJ databases">
        <authorList>
            <person name="Corre E."/>
            <person name="Pelletier E."/>
            <person name="Niang G."/>
            <person name="Scheremetjew M."/>
            <person name="Finn R."/>
            <person name="Kale V."/>
            <person name="Holt S."/>
            <person name="Cochrane G."/>
            <person name="Meng A."/>
            <person name="Brown T."/>
            <person name="Cohen L."/>
        </authorList>
    </citation>
    <scope>NUCLEOTIDE SEQUENCE</scope>
    <source>
        <strain evidence="2">10249 10 AB</strain>
    </source>
</reference>
<accession>A0A7S4AXA4</accession>
<feature type="compositionally biased region" description="Polar residues" evidence="1">
    <location>
        <begin position="1"/>
        <end position="19"/>
    </location>
</feature>
<evidence type="ECO:0008006" key="3">
    <source>
        <dbReference type="Google" id="ProtNLM"/>
    </source>
</evidence>
<dbReference type="EMBL" id="HBIX01034804">
    <property type="protein sequence ID" value="CAE0729953.1"/>
    <property type="molecule type" value="Transcribed_RNA"/>
</dbReference>